<gene>
    <name evidence="1" type="ORF">MCNF_10640</name>
</gene>
<dbReference type="Proteomes" id="UP000466931">
    <property type="component" value="Chromosome"/>
</dbReference>
<sequence>MRKWKRVETDQGPRFRSTLAPHEAALLRSLVSSVVGMLDDREASSPADELEQITGMRTGNATPPDDATMARLLPDFFRQQREHPAGSAVAESLNAALRSLHEPEIIDAKRESAQQLLESCPADGGKFELTEEQAGAWIAAVNDVRLSLGAMLQIGPEGPDRLPSEHPLAGHLDVYQWLTVLQEYLVLALMGQM</sequence>
<dbReference type="OrthoDB" id="3268479at2"/>
<evidence type="ECO:0000313" key="2">
    <source>
        <dbReference type="Proteomes" id="UP000466931"/>
    </source>
</evidence>
<reference evidence="1" key="1">
    <citation type="journal article" date="2019" name="Emerg. Microbes Infect.">
        <title>Comprehensive subspecies identification of 175 nontuberculous mycobacteria species based on 7547 genomic profiles.</title>
        <authorList>
            <person name="Matsumoto Y."/>
            <person name="Kinjo T."/>
            <person name="Motooka D."/>
            <person name="Nabeya D."/>
            <person name="Jung N."/>
            <person name="Uechi K."/>
            <person name="Horii T."/>
            <person name="Iida T."/>
            <person name="Fujita J."/>
            <person name="Nakamura S."/>
        </authorList>
    </citation>
    <scope>NUCLEOTIDE SEQUENCE [LARGE SCALE GENOMIC DNA]</scope>
    <source>
        <strain evidence="1">JCM 13671</strain>
    </source>
</reference>
<dbReference type="Pfam" id="PF09438">
    <property type="entry name" value="DUF2017"/>
    <property type="match status" value="1"/>
</dbReference>
<dbReference type="InterPro" id="IPR018561">
    <property type="entry name" value="AosR"/>
</dbReference>
<name>A0A7I7XT68_9MYCO</name>
<dbReference type="EMBL" id="AP022612">
    <property type="protein sequence ID" value="BBZ32459.1"/>
    <property type="molecule type" value="Genomic_DNA"/>
</dbReference>
<organism evidence="1 2">
    <name type="scientific">Mycolicibacterium confluentis</name>
    <dbReference type="NCBI Taxonomy" id="28047"/>
    <lineage>
        <taxon>Bacteria</taxon>
        <taxon>Bacillati</taxon>
        <taxon>Actinomycetota</taxon>
        <taxon>Actinomycetes</taxon>
        <taxon>Mycobacteriales</taxon>
        <taxon>Mycobacteriaceae</taxon>
        <taxon>Mycolicibacterium</taxon>
    </lineage>
</organism>
<dbReference type="AlphaFoldDB" id="A0A7I7XT68"/>
<proteinExistence type="predicted"/>
<accession>A0A7I7XT68</accession>
<reference evidence="1" key="2">
    <citation type="submission" date="2020-02" db="EMBL/GenBank/DDBJ databases">
        <authorList>
            <person name="Matsumoto Y."/>
            <person name="Motooka D."/>
            <person name="Nakamura S."/>
        </authorList>
    </citation>
    <scope>NUCLEOTIDE SEQUENCE</scope>
    <source>
        <strain evidence="1">JCM 13671</strain>
    </source>
</reference>
<keyword evidence="2" id="KW-1185">Reference proteome</keyword>
<evidence type="ECO:0000313" key="1">
    <source>
        <dbReference type="EMBL" id="BBZ32459.1"/>
    </source>
</evidence>
<protein>
    <submittedName>
        <fullName evidence="1">Uncharacterized protein</fullName>
    </submittedName>
</protein>